<reference evidence="4" key="1">
    <citation type="journal article" date="2020" name="Stud. Mycol.">
        <title>101 Dothideomycetes genomes: a test case for predicting lifestyles and emergence of pathogens.</title>
        <authorList>
            <person name="Haridas S."/>
            <person name="Albert R."/>
            <person name="Binder M."/>
            <person name="Bloem J."/>
            <person name="Labutti K."/>
            <person name="Salamov A."/>
            <person name="Andreopoulos B."/>
            <person name="Baker S."/>
            <person name="Barry K."/>
            <person name="Bills G."/>
            <person name="Bluhm B."/>
            <person name="Cannon C."/>
            <person name="Castanera R."/>
            <person name="Culley D."/>
            <person name="Daum C."/>
            <person name="Ezra D."/>
            <person name="Gonzalez J."/>
            <person name="Henrissat B."/>
            <person name="Kuo A."/>
            <person name="Liang C."/>
            <person name="Lipzen A."/>
            <person name="Lutzoni F."/>
            <person name="Magnuson J."/>
            <person name="Mondo S."/>
            <person name="Nolan M."/>
            <person name="Ohm R."/>
            <person name="Pangilinan J."/>
            <person name="Park H.-J."/>
            <person name="Ramirez L."/>
            <person name="Alfaro M."/>
            <person name="Sun H."/>
            <person name="Tritt A."/>
            <person name="Yoshinaga Y."/>
            <person name="Zwiers L.-H."/>
            <person name="Turgeon B."/>
            <person name="Goodwin S."/>
            <person name="Spatafora J."/>
            <person name="Crous P."/>
            <person name="Grigoriev I."/>
        </authorList>
    </citation>
    <scope>NUCLEOTIDE SEQUENCE</scope>
    <source>
        <strain evidence="4">Tuck. ex Michener</strain>
    </source>
</reference>
<evidence type="ECO:0000313" key="4">
    <source>
        <dbReference type="EMBL" id="KAF2236967.1"/>
    </source>
</evidence>
<dbReference type="PANTHER" id="PTHR11360:SF234">
    <property type="entry name" value="MFS-TYPE TRANSPORTER DBAD-RELATED"/>
    <property type="match status" value="1"/>
</dbReference>
<evidence type="ECO:0000256" key="3">
    <source>
        <dbReference type="SAM" id="Phobius"/>
    </source>
</evidence>
<keyword evidence="3" id="KW-1133">Transmembrane helix</keyword>
<dbReference type="Pfam" id="PF07690">
    <property type="entry name" value="MFS_1"/>
    <property type="match status" value="1"/>
</dbReference>
<protein>
    <submittedName>
        <fullName evidence="4">MFS general substrate transporter</fullName>
    </submittedName>
</protein>
<dbReference type="EMBL" id="ML991782">
    <property type="protein sequence ID" value="KAF2236967.1"/>
    <property type="molecule type" value="Genomic_DNA"/>
</dbReference>
<keyword evidence="3" id="KW-0472">Membrane</keyword>
<feature type="transmembrane region" description="Helical" evidence="3">
    <location>
        <begin position="204"/>
        <end position="223"/>
    </location>
</feature>
<dbReference type="PANTHER" id="PTHR11360">
    <property type="entry name" value="MONOCARBOXYLATE TRANSPORTER"/>
    <property type="match status" value="1"/>
</dbReference>
<dbReference type="GO" id="GO:0016020">
    <property type="term" value="C:membrane"/>
    <property type="evidence" value="ECO:0007669"/>
    <property type="project" value="UniProtKB-SubCell"/>
</dbReference>
<feature type="transmembrane region" description="Helical" evidence="3">
    <location>
        <begin position="401"/>
        <end position="424"/>
    </location>
</feature>
<feature type="transmembrane region" description="Helical" evidence="3">
    <location>
        <begin position="430"/>
        <end position="451"/>
    </location>
</feature>
<dbReference type="InterPro" id="IPR050327">
    <property type="entry name" value="Proton-linked_MCT"/>
</dbReference>
<keyword evidence="3" id="KW-0812">Transmembrane</keyword>
<dbReference type="Gene3D" id="1.20.1250.20">
    <property type="entry name" value="MFS general substrate transporter like domains"/>
    <property type="match status" value="2"/>
</dbReference>
<evidence type="ECO:0000313" key="5">
    <source>
        <dbReference type="Proteomes" id="UP000800092"/>
    </source>
</evidence>
<feature type="transmembrane region" description="Helical" evidence="3">
    <location>
        <begin position="140"/>
        <end position="165"/>
    </location>
</feature>
<gene>
    <name evidence="4" type="ORF">EV356DRAFT_442470</name>
</gene>
<dbReference type="GO" id="GO:0022857">
    <property type="term" value="F:transmembrane transporter activity"/>
    <property type="evidence" value="ECO:0007669"/>
    <property type="project" value="InterPro"/>
</dbReference>
<accession>A0A6A6HFZ8</accession>
<keyword evidence="5" id="KW-1185">Reference proteome</keyword>
<organism evidence="4 5">
    <name type="scientific">Viridothelium virens</name>
    <name type="common">Speckled blister lichen</name>
    <name type="synonym">Trypethelium virens</name>
    <dbReference type="NCBI Taxonomy" id="1048519"/>
    <lineage>
        <taxon>Eukaryota</taxon>
        <taxon>Fungi</taxon>
        <taxon>Dikarya</taxon>
        <taxon>Ascomycota</taxon>
        <taxon>Pezizomycotina</taxon>
        <taxon>Dothideomycetes</taxon>
        <taxon>Dothideomycetes incertae sedis</taxon>
        <taxon>Trypetheliales</taxon>
        <taxon>Trypetheliaceae</taxon>
        <taxon>Viridothelium</taxon>
    </lineage>
</organism>
<dbReference type="SUPFAM" id="SSF103473">
    <property type="entry name" value="MFS general substrate transporter"/>
    <property type="match status" value="1"/>
</dbReference>
<feature type="transmembrane region" description="Helical" evidence="3">
    <location>
        <begin position="102"/>
        <end position="120"/>
    </location>
</feature>
<dbReference type="InterPro" id="IPR036259">
    <property type="entry name" value="MFS_trans_sf"/>
</dbReference>
<feature type="transmembrane region" description="Helical" evidence="3">
    <location>
        <begin position="335"/>
        <end position="356"/>
    </location>
</feature>
<feature type="transmembrane region" description="Helical" evidence="3">
    <location>
        <begin position="255"/>
        <end position="276"/>
    </location>
</feature>
<dbReference type="OrthoDB" id="6509908at2759"/>
<feature type="transmembrane region" description="Helical" evidence="3">
    <location>
        <begin position="31"/>
        <end position="49"/>
    </location>
</feature>
<evidence type="ECO:0000256" key="2">
    <source>
        <dbReference type="ARBA" id="ARBA00006727"/>
    </source>
</evidence>
<dbReference type="InterPro" id="IPR011701">
    <property type="entry name" value="MFS"/>
</dbReference>
<dbReference type="AlphaFoldDB" id="A0A6A6HFZ8"/>
<name>A0A6A6HFZ8_VIRVR</name>
<evidence type="ECO:0000256" key="1">
    <source>
        <dbReference type="ARBA" id="ARBA00004141"/>
    </source>
</evidence>
<comment type="subcellular location">
    <subcellularLocation>
        <location evidence="1">Membrane</location>
        <topology evidence="1">Multi-pass membrane protein</topology>
    </subcellularLocation>
</comment>
<feature type="transmembrane region" description="Helical" evidence="3">
    <location>
        <begin position="362"/>
        <end position="389"/>
    </location>
</feature>
<feature type="transmembrane region" description="Helical" evidence="3">
    <location>
        <begin position="172"/>
        <end position="192"/>
    </location>
</feature>
<sequence length="492" mass="53148">MSETVGRPESLVSSDTESIAKEHTWPRGLRPNLCLIGCFFLMFNSWGLVNSYGSFASYYKEHLLANRDILLINLIGSTQGCFLLLFSVIVGRILDAGHIRKVTALGAILVPLGLFLLSVVNGKAADDGSEPGQGNYFLIWLTQGLVMGLGMTCFYVTSSQVVATWFIHRKSLAIGIVASGSSISGLIYPIMVKYLIGIQGFNVGVRYTALLTVVTSLFAFLVVQPSPMHQFRKPPQGWSSLSVWIDIRAMRNPTFVWYMASTCFMFFGFFAVFFSIEEWAASKGFALKKSPTLPALPDEQPKDSIRTFWLLSIANACSTLGRLASAYLADVLGALSIHLAFTAAGALLCLCLWTLARTFAAAIAFAVLFGTVSGAIIALPAAGIAEILGPTREAQARLGQWVGMVFSAAAAFTLTGPVVAGHLVSRYGSWLAVQLWAGLCLTVASVCMVVSRVCMARQRRRGDMHEKGLSQATTEEMVQEVVGGNDASEDGR</sequence>
<dbReference type="Proteomes" id="UP000800092">
    <property type="component" value="Unassembled WGS sequence"/>
</dbReference>
<proteinExistence type="inferred from homology"/>
<feature type="transmembrane region" description="Helical" evidence="3">
    <location>
        <begin position="308"/>
        <end position="328"/>
    </location>
</feature>
<comment type="similarity">
    <text evidence="2">Belongs to the major facilitator superfamily. Monocarboxylate porter (TC 2.A.1.13) family.</text>
</comment>
<feature type="transmembrane region" description="Helical" evidence="3">
    <location>
        <begin position="69"/>
        <end position="90"/>
    </location>
</feature>